<sequence length="369" mass="40801">MTTTNDNDASTTSDKTKDNSKSKNPAAKVTYRKARAEDLPSIAALLERSFPGDENEKGEEEEESTPPPSSSSSSSSSDFWSWTKNPFFSSSSSSSLQEKENEKQQPTAAVVAVEDETQRLIQMLQQRLTLPQHVLIVAVVVVADPSSSSSSDNDNDSNNYYNKVVGFMELGTMPAPISIHVPVNIPSRRPGIVNGINNNNNNEDQEFVAVRPERPYLANLAVDPDYRRQQMGSKLVQLAIKVATQWESAKANAAGVNFYFHPSSSSPSSPSSSSSSSKEGYNNDSNDDNNDNSTRLLLKLSTLYLSVDCDNEGAIAFYKRLQFTTVLDEAQQQLDEQLKQQQQANNKQRRTPKLYLEKELILDINTVDS</sequence>
<feature type="domain" description="N-acetyltransferase" evidence="4">
    <location>
        <begin position="203"/>
        <end position="259"/>
    </location>
</feature>
<feature type="region of interest" description="Disordered" evidence="3">
    <location>
        <begin position="262"/>
        <end position="292"/>
    </location>
</feature>
<dbReference type="SUPFAM" id="SSF55729">
    <property type="entry name" value="Acyl-CoA N-acyltransferases (Nat)"/>
    <property type="match status" value="1"/>
</dbReference>
<dbReference type="InterPro" id="IPR051556">
    <property type="entry name" value="N-term/lysine_N-AcTrnsfr"/>
</dbReference>
<feature type="compositionally biased region" description="Low complexity" evidence="3">
    <location>
        <begin position="262"/>
        <end position="277"/>
    </location>
</feature>
<evidence type="ECO:0000256" key="3">
    <source>
        <dbReference type="SAM" id="MobiDB-lite"/>
    </source>
</evidence>
<evidence type="ECO:0000256" key="1">
    <source>
        <dbReference type="ARBA" id="ARBA00022679"/>
    </source>
</evidence>
<dbReference type="InterPro" id="IPR000182">
    <property type="entry name" value="GNAT_dom"/>
</dbReference>
<comment type="caution">
    <text evidence="5">The sequence shown here is derived from an EMBL/GenBank/DDBJ whole genome shotgun (WGS) entry which is preliminary data.</text>
</comment>
<reference evidence="5" key="1">
    <citation type="submission" date="2023-08" db="EMBL/GenBank/DDBJ databases">
        <authorList>
            <person name="Audoor S."/>
            <person name="Bilcke G."/>
        </authorList>
    </citation>
    <scope>NUCLEOTIDE SEQUENCE</scope>
</reference>
<evidence type="ECO:0000259" key="4">
    <source>
        <dbReference type="Pfam" id="PF00583"/>
    </source>
</evidence>
<evidence type="ECO:0000313" key="5">
    <source>
        <dbReference type="EMBL" id="CAJ1935264.1"/>
    </source>
</evidence>
<dbReference type="Proteomes" id="UP001295423">
    <property type="component" value="Unassembled WGS sequence"/>
</dbReference>
<dbReference type="GO" id="GO:0016747">
    <property type="term" value="F:acyltransferase activity, transferring groups other than amino-acyl groups"/>
    <property type="evidence" value="ECO:0007669"/>
    <property type="project" value="InterPro"/>
</dbReference>
<gene>
    <name evidence="5" type="ORF">CYCCA115_LOCUS4600</name>
</gene>
<evidence type="ECO:0000313" key="6">
    <source>
        <dbReference type="Proteomes" id="UP001295423"/>
    </source>
</evidence>
<name>A0AAD2CK88_9STRA</name>
<dbReference type="PANTHER" id="PTHR42919:SF8">
    <property type="entry name" value="N-ALPHA-ACETYLTRANSFERASE 50"/>
    <property type="match status" value="1"/>
</dbReference>
<accession>A0AAD2CK88</accession>
<organism evidence="5 6">
    <name type="scientific">Cylindrotheca closterium</name>
    <dbReference type="NCBI Taxonomy" id="2856"/>
    <lineage>
        <taxon>Eukaryota</taxon>
        <taxon>Sar</taxon>
        <taxon>Stramenopiles</taxon>
        <taxon>Ochrophyta</taxon>
        <taxon>Bacillariophyta</taxon>
        <taxon>Bacillariophyceae</taxon>
        <taxon>Bacillariophycidae</taxon>
        <taxon>Bacillariales</taxon>
        <taxon>Bacillariaceae</taxon>
        <taxon>Cylindrotheca</taxon>
    </lineage>
</organism>
<dbReference type="EMBL" id="CAKOGP040000446">
    <property type="protein sequence ID" value="CAJ1935264.1"/>
    <property type="molecule type" value="Genomic_DNA"/>
</dbReference>
<dbReference type="Gene3D" id="3.40.630.30">
    <property type="match status" value="1"/>
</dbReference>
<dbReference type="Pfam" id="PF00583">
    <property type="entry name" value="Acetyltransf_1"/>
    <property type="match status" value="1"/>
</dbReference>
<evidence type="ECO:0000256" key="2">
    <source>
        <dbReference type="ARBA" id="ARBA00023315"/>
    </source>
</evidence>
<keyword evidence="2" id="KW-0012">Acyltransferase</keyword>
<feature type="compositionally biased region" description="Low complexity" evidence="3">
    <location>
        <begin position="1"/>
        <end position="13"/>
    </location>
</feature>
<protein>
    <recommendedName>
        <fullName evidence="4">N-acetyltransferase domain-containing protein</fullName>
    </recommendedName>
</protein>
<proteinExistence type="predicted"/>
<keyword evidence="6" id="KW-1185">Reference proteome</keyword>
<dbReference type="AlphaFoldDB" id="A0AAD2CK88"/>
<dbReference type="PANTHER" id="PTHR42919">
    <property type="entry name" value="N-ALPHA-ACETYLTRANSFERASE"/>
    <property type="match status" value="1"/>
</dbReference>
<dbReference type="InterPro" id="IPR016181">
    <property type="entry name" value="Acyl_CoA_acyltransferase"/>
</dbReference>
<keyword evidence="1" id="KW-0808">Transferase</keyword>
<dbReference type="CDD" id="cd04301">
    <property type="entry name" value="NAT_SF"/>
    <property type="match status" value="1"/>
</dbReference>
<feature type="region of interest" description="Disordered" evidence="3">
    <location>
        <begin position="1"/>
        <end position="77"/>
    </location>
</feature>